<dbReference type="AlphaFoldDB" id="A0A563F061"/>
<sequence>MDIVVTPGMVFFLRCACSSSSDSMNSTSWSGSTQRVSVARRFVCGVIPPQRHFDRLGSVGHTQDEPVVATTAGHESDAVRGAAVVKLGFQCSLHHLSGLSSAQSSRLRTGSGSSDRLMGFLFGRGTDPVNRQVVI</sequence>
<organism evidence="1 2">
    <name type="scientific">Lentzea tibetensis</name>
    <dbReference type="NCBI Taxonomy" id="2591470"/>
    <lineage>
        <taxon>Bacteria</taxon>
        <taxon>Bacillati</taxon>
        <taxon>Actinomycetota</taxon>
        <taxon>Actinomycetes</taxon>
        <taxon>Pseudonocardiales</taxon>
        <taxon>Pseudonocardiaceae</taxon>
        <taxon>Lentzea</taxon>
    </lineage>
</organism>
<evidence type="ECO:0000313" key="2">
    <source>
        <dbReference type="Proteomes" id="UP000316639"/>
    </source>
</evidence>
<evidence type="ECO:0000313" key="1">
    <source>
        <dbReference type="EMBL" id="TWP53365.1"/>
    </source>
</evidence>
<keyword evidence="2" id="KW-1185">Reference proteome</keyword>
<accession>A0A563F061</accession>
<reference evidence="1 2" key="1">
    <citation type="submission" date="2019-07" db="EMBL/GenBank/DDBJ databases">
        <title>Lentzea xizangensis sp. nov., isolated from Qinghai-Tibetan Plateau Soils.</title>
        <authorList>
            <person name="Huang J."/>
        </authorList>
    </citation>
    <scope>NUCLEOTIDE SEQUENCE [LARGE SCALE GENOMIC DNA]</scope>
    <source>
        <strain evidence="1 2">FXJ1.1311</strain>
    </source>
</reference>
<comment type="caution">
    <text evidence="1">The sequence shown here is derived from an EMBL/GenBank/DDBJ whole genome shotgun (WGS) entry which is preliminary data.</text>
</comment>
<name>A0A563F061_9PSEU</name>
<gene>
    <name evidence="1" type="ORF">FKR81_05200</name>
</gene>
<proteinExistence type="predicted"/>
<protein>
    <submittedName>
        <fullName evidence="1">Uncharacterized protein</fullName>
    </submittedName>
</protein>
<dbReference type="EMBL" id="VOBR01000003">
    <property type="protein sequence ID" value="TWP53365.1"/>
    <property type="molecule type" value="Genomic_DNA"/>
</dbReference>
<dbReference type="RefSeq" id="WP_146349776.1">
    <property type="nucleotide sequence ID" value="NZ_VOBR01000003.1"/>
</dbReference>
<dbReference type="Proteomes" id="UP000316639">
    <property type="component" value="Unassembled WGS sequence"/>
</dbReference>